<keyword evidence="1" id="KW-0472">Membrane</keyword>
<dbReference type="NCBIfam" id="TIGR02595">
    <property type="entry name" value="PEP_CTERM"/>
    <property type="match status" value="1"/>
</dbReference>
<evidence type="ECO:0000313" key="2">
    <source>
        <dbReference type="EMBL" id="MBB5033297.1"/>
    </source>
</evidence>
<keyword evidence="3" id="KW-1185">Reference proteome</keyword>
<protein>
    <recommendedName>
        <fullName evidence="4">PEP-CTERM protein-sorting domain-containing protein</fullName>
    </recommendedName>
</protein>
<organism evidence="2 3">
    <name type="scientific">Prosthecobacter vanneervenii</name>
    <dbReference type="NCBI Taxonomy" id="48466"/>
    <lineage>
        <taxon>Bacteria</taxon>
        <taxon>Pseudomonadati</taxon>
        <taxon>Verrucomicrobiota</taxon>
        <taxon>Verrucomicrobiia</taxon>
        <taxon>Verrucomicrobiales</taxon>
        <taxon>Verrucomicrobiaceae</taxon>
        <taxon>Prosthecobacter</taxon>
    </lineage>
</organism>
<sequence length="73" mass="7843">MFIRSFSYWFACSVAAAIAVGASEPTADLTLTGAVVSSIAPVPEPSRALLLFAGIMAMAFTYRRAWLSWKRAA</sequence>
<comment type="caution">
    <text evidence="2">The sequence shown here is derived from an EMBL/GenBank/DDBJ whole genome shotgun (WGS) entry which is preliminary data.</text>
</comment>
<evidence type="ECO:0000256" key="1">
    <source>
        <dbReference type="SAM" id="Phobius"/>
    </source>
</evidence>
<gene>
    <name evidence="2" type="ORF">HNQ65_002880</name>
</gene>
<name>A0A7W7YC45_9BACT</name>
<keyword evidence="1" id="KW-1133">Transmembrane helix</keyword>
<dbReference type="RefSeq" id="WP_184340207.1">
    <property type="nucleotide sequence ID" value="NZ_JACHIG010000005.1"/>
</dbReference>
<accession>A0A7W7YC45</accession>
<dbReference type="AlphaFoldDB" id="A0A7W7YC45"/>
<dbReference type="EMBL" id="JACHIG010000005">
    <property type="protein sequence ID" value="MBB5033297.1"/>
    <property type="molecule type" value="Genomic_DNA"/>
</dbReference>
<keyword evidence="1" id="KW-0812">Transmembrane</keyword>
<evidence type="ECO:0008006" key="4">
    <source>
        <dbReference type="Google" id="ProtNLM"/>
    </source>
</evidence>
<evidence type="ECO:0000313" key="3">
    <source>
        <dbReference type="Proteomes" id="UP000590740"/>
    </source>
</evidence>
<dbReference type="Proteomes" id="UP000590740">
    <property type="component" value="Unassembled WGS sequence"/>
</dbReference>
<dbReference type="InterPro" id="IPR013424">
    <property type="entry name" value="Ice-binding_C"/>
</dbReference>
<feature type="transmembrane region" description="Helical" evidence="1">
    <location>
        <begin position="45"/>
        <end position="62"/>
    </location>
</feature>
<proteinExistence type="predicted"/>
<reference evidence="2 3" key="1">
    <citation type="submission" date="2020-08" db="EMBL/GenBank/DDBJ databases">
        <title>Genomic Encyclopedia of Type Strains, Phase IV (KMG-IV): sequencing the most valuable type-strain genomes for metagenomic binning, comparative biology and taxonomic classification.</title>
        <authorList>
            <person name="Goeker M."/>
        </authorList>
    </citation>
    <scope>NUCLEOTIDE SEQUENCE [LARGE SCALE GENOMIC DNA]</scope>
    <source>
        <strain evidence="2 3">DSM 12252</strain>
    </source>
</reference>